<evidence type="ECO:0000256" key="1">
    <source>
        <dbReference type="SAM" id="MobiDB-lite"/>
    </source>
</evidence>
<reference evidence="2" key="1">
    <citation type="journal article" date="2020" name="Microb. Genom.">
        <title>Genetic diversity of clinical and environmental Mucorales isolates obtained from an investigation of mucormycosis cases among solid organ transplant recipients.</title>
        <authorList>
            <person name="Nguyen M.H."/>
            <person name="Kaul D."/>
            <person name="Muto C."/>
            <person name="Cheng S.J."/>
            <person name="Richter R.A."/>
            <person name="Bruno V.M."/>
            <person name="Liu G."/>
            <person name="Beyhan S."/>
            <person name="Sundermann A.J."/>
            <person name="Mounaud S."/>
            <person name="Pasculle A.W."/>
            <person name="Nierman W.C."/>
            <person name="Driscoll E."/>
            <person name="Cumbie R."/>
            <person name="Clancy C.J."/>
            <person name="Dupont C.L."/>
        </authorList>
    </citation>
    <scope>NUCLEOTIDE SEQUENCE</scope>
    <source>
        <strain evidence="2">GL16</strain>
    </source>
</reference>
<accession>A0A9P6XMP9</accession>
<feature type="region of interest" description="Disordered" evidence="1">
    <location>
        <begin position="1"/>
        <end position="118"/>
    </location>
</feature>
<dbReference type="AlphaFoldDB" id="A0A9P6XMP9"/>
<name>A0A9P6XMP9_RHIOR</name>
<proteinExistence type="predicted"/>
<protein>
    <submittedName>
        <fullName evidence="2">Uncharacterized protein</fullName>
    </submittedName>
</protein>
<evidence type="ECO:0000313" key="2">
    <source>
        <dbReference type="EMBL" id="KAG1525816.1"/>
    </source>
</evidence>
<gene>
    <name evidence="2" type="ORF">G6F51_014351</name>
</gene>
<feature type="compositionally biased region" description="Basic residues" evidence="1">
    <location>
        <begin position="42"/>
        <end position="57"/>
    </location>
</feature>
<evidence type="ECO:0000313" key="3">
    <source>
        <dbReference type="Proteomes" id="UP000717996"/>
    </source>
</evidence>
<feature type="compositionally biased region" description="Low complexity" evidence="1">
    <location>
        <begin position="109"/>
        <end position="118"/>
    </location>
</feature>
<dbReference type="Proteomes" id="UP000717996">
    <property type="component" value="Unassembled WGS sequence"/>
</dbReference>
<comment type="caution">
    <text evidence="2">The sequence shown here is derived from an EMBL/GenBank/DDBJ whole genome shotgun (WGS) entry which is preliminary data.</text>
</comment>
<sequence length="118" mass="12437">MGGHPSQAPRQGGDRGRSAQPGHPRHRQGVLARRGAVPRSARPARGHRAVRARHPGRRDRAPPVYPARHAGPGAAAGDQYPVVRPARRGPVGDPDGMDSVLGGRRGHRPGPLVGLPQL</sequence>
<dbReference type="EMBL" id="JAANIT010009611">
    <property type="protein sequence ID" value="KAG1525816.1"/>
    <property type="molecule type" value="Genomic_DNA"/>
</dbReference>
<organism evidence="2 3">
    <name type="scientific">Rhizopus oryzae</name>
    <name type="common">Mucormycosis agent</name>
    <name type="synonym">Rhizopus arrhizus var. delemar</name>
    <dbReference type="NCBI Taxonomy" id="64495"/>
    <lineage>
        <taxon>Eukaryota</taxon>
        <taxon>Fungi</taxon>
        <taxon>Fungi incertae sedis</taxon>
        <taxon>Mucoromycota</taxon>
        <taxon>Mucoromycotina</taxon>
        <taxon>Mucoromycetes</taxon>
        <taxon>Mucorales</taxon>
        <taxon>Mucorineae</taxon>
        <taxon>Rhizopodaceae</taxon>
        <taxon>Rhizopus</taxon>
    </lineage>
</organism>